<organism evidence="19 20">
    <name type="scientific">Stakelama pacifica</name>
    <dbReference type="NCBI Taxonomy" id="517720"/>
    <lineage>
        <taxon>Bacteria</taxon>
        <taxon>Pseudomonadati</taxon>
        <taxon>Pseudomonadota</taxon>
        <taxon>Alphaproteobacteria</taxon>
        <taxon>Sphingomonadales</taxon>
        <taxon>Sphingomonadaceae</taxon>
        <taxon>Stakelama</taxon>
    </lineage>
</organism>
<comment type="similarity">
    <text evidence="2 15">Belongs to the peptidase M3 family.</text>
</comment>
<evidence type="ECO:0000256" key="8">
    <source>
        <dbReference type="ARBA" id="ARBA00022833"/>
    </source>
</evidence>
<dbReference type="InterPro" id="IPR045090">
    <property type="entry name" value="Pept_M3A_M3B"/>
</dbReference>
<dbReference type="AlphaFoldDB" id="A0A4R6FUX2"/>
<evidence type="ECO:0000259" key="18">
    <source>
        <dbReference type="Pfam" id="PF01432"/>
    </source>
</evidence>
<comment type="caution">
    <text evidence="19">The sequence shown here is derived from an EMBL/GenBank/DDBJ whole genome shotgun (WGS) entry which is preliminary data.</text>
</comment>
<evidence type="ECO:0000313" key="19">
    <source>
        <dbReference type="EMBL" id="TDN85623.1"/>
    </source>
</evidence>
<evidence type="ECO:0000256" key="5">
    <source>
        <dbReference type="ARBA" id="ARBA00022670"/>
    </source>
</evidence>
<reference evidence="19 20" key="1">
    <citation type="submission" date="2019-03" db="EMBL/GenBank/DDBJ databases">
        <title>Genomic Encyclopedia of Type Strains, Phase IV (KMG-IV): sequencing the most valuable type-strain genomes for metagenomic binning, comparative biology and taxonomic classification.</title>
        <authorList>
            <person name="Goeker M."/>
        </authorList>
    </citation>
    <scope>NUCLEOTIDE SEQUENCE [LARGE SCALE GENOMIC DNA]</scope>
    <source>
        <strain evidence="19 20">DSM 25059</strain>
    </source>
</reference>
<evidence type="ECO:0000256" key="15">
    <source>
        <dbReference type="RuleBase" id="RU003435"/>
    </source>
</evidence>
<dbReference type="GO" id="GO:0005829">
    <property type="term" value="C:cytosol"/>
    <property type="evidence" value="ECO:0007669"/>
    <property type="project" value="TreeGrafter"/>
</dbReference>
<dbReference type="InterPro" id="IPR034005">
    <property type="entry name" value="M3A_DCP"/>
</dbReference>
<keyword evidence="20" id="KW-1185">Reference proteome</keyword>
<evidence type="ECO:0000256" key="1">
    <source>
        <dbReference type="ARBA" id="ARBA00004496"/>
    </source>
</evidence>
<dbReference type="GO" id="GO:0046872">
    <property type="term" value="F:metal ion binding"/>
    <property type="evidence" value="ECO:0007669"/>
    <property type="project" value="UniProtKB-UniRule"/>
</dbReference>
<evidence type="ECO:0000256" key="7">
    <source>
        <dbReference type="ARBA" id="ARBA00022801"/>
    </source>
</evidence>
<dbReference type="GO" id="GO:0006508">
    <property type="term" value="P:proteolysis"/>
    <property type="evidence" value="ECO:0007669"/>
    <property type="project" value="UniProtKB-KW"/>
</dbReference>
<dbReference type="SUPFAM" id="SSF55486">
    <property type="entry name" value="Metalloproteases ('zincins'), catalytic domain"/>
    <property type="match status" value="1"/>
</dbReference>
<dbReference type="OrthoDB" id="9773538at2"/>
<dbReference type="EC" id="3.4.15.5" evidence="12"/>
<evidence type="ECO:0000256" key="9">
    <source>
        <dbReference type="ARBA" id="ARBA00023049"/>
    </source>
</evidence>
<evidence type="ECO:0000256" key="13">
    <source>
        <dbReference type="ARBA" id="ARBA00070755"/>
    </source>
</evidence>
<name>A0A4R6FUX2_9SPHN</name>
<comment type="catalytic activity">
    <reaction evidence="10">
        <text>Hydrolysis of unblocked, C-terminal dipeptides from oligopeptides, with broad specificity. Does not hydrolyze bonds in which P1' is Pro, or both P1 and P1' are Gly.</text>
        <dbReference type="EC" id="3.4.15.5"/>
    </reaction>
</comment>
<keyword evidence="7 15" id="KW-0378">Hydrolase</keyword>
<evidence type="ECO:0000256" key="4">
    <source>
        <dbReference type="ARBA" id="ARBA00022645"/>
    </source>
</evidence>
<comment type="subcellular location">
    <subcellularLocation>
        <location evidence="1">Cytoplasm</location>
    </subcellularLocation>
</comment>
<dbReference type="GO" id="GO:0008241">
    <property type="term" value="F:peptidyl-dipeptidase activity"/>
    <property type="evidence" value="ECO:0007669"/>
    <property type="project" value="UniProtKB-EC"/>
</dbReference>
<evidence type="ECO:0000313" key="20">
    <source>
        <dbReference type="Proteomes" id="UP000295493"/>
    </source>
</evidence>
<keyword evidence="5 15" id="KW-0645">Protease</keyword>
<accession>A0A4R6FUX2</accession>
<dbReference type="PANTHER" id="PTHR43660">
    <property type="entry name" value="DIPEPTIDYL CARBOXYPEPTIDASE"/>
    <property type="match status" value="1"/>
</dbReference>
<keyword evidence="17" id="KW-0732">Signal</keyword>
<dbReference type="EMBL" id="SNWD01000002">
    <property type="protein sequence ID" value="TDN85623.1"/>
    <property type="molecule type" value="Genomic_DNA"/>
</dbReference>
<evidence type="ECO:0000256" key="10">
    <source>
        <dbReference type="ARBA" id="ARBA00052506"/>
    </source>
</evidence>
<feature type="signal peptide" evidence="17">
    <location>
        <begin position="1"/>
        <end position="26"/>
    </location>
</feature>
<evidence type="ECO:0000256" key="3">
    <source>
        <dbReference type="ARBA" id="ARBA00022490"/>
    </source>
</evidence>
<evidence type="ECO:0000256" key="2">
    <source>
        <dbReference type="ARBA" id="ARBA00006040"/>
    </source>
</evidence>
<sequence length="737" mass="82010">MRLSPIAAAAMLALTTSAMTPMTANAAPQADQNRANPLLTKSQLPFQAPQFNLIKDSDYLPAIREGMKQHLAEIEGIANNKAAPTFDNTIVAMEKSGRLLTRATNTFFNIVSANSNDALQKVQTEVAPELTAHSDAIYMNDKLFRRVDTLYKQRDSLNLNPEQAMLLKVYHDNFVHAGAQLSPADKAKLKEMNKEIASLQTAFQQKLLAATKDGALIVDTKEELAGLSDDQIAAAAQAAKDRGLDGKYALTLQNTTQQPLLQTLTDRATRKALFENSWTRAERGDANDTRDTISQLALLRAQKAKLLGFDSYSAYVLDDQMAKNPATVDTFMAKLVPATAARERAEAADIQAMIEKSGKDFKLEPWDWDMYAEKVRKAKYDLDEDQVKPYFELNKVLEDGVFYAANQMYGLTFKERKDIPVYQPDVRVFEVIDADGSPLGLMYFDYFKRDNKSGGAWMSNFVDQSHLLGTKPVIYNVCNFTKPAPGQPALISFDDVTTMFHEFGHALHGLFADQTYPSISGTSTARDFVEFPSQFNEHWALEPKVLKNYAVNYKTGEPIPDALVAKIKKAATFNQGYALGELLAAAKLDLAWHALPATAPRQNVDTFEAKTLASMGLDIRDVPPRYRSSYFQHIWSNGYASGYYAYLWTEMLDDDAYDWFENHGGMTRENGQRFRDMILSKGHTMDYGPMFRAFYGKDPEIGPMLKARGLTGHADADTAAPTADGPAQQPAGEPIDR</sequence>
<keyword evidence="6 15" id="KW-0479">Metal-binding</keyword>
<evidence type="ECO:0000256" key="14">
    <source>
        <dbReference type="ARBA" id="ARBA00075608"/>
    </source>
</evidence>
<evidence type="ECO:0000256" key="17">
    <source>
        <dbReference type="SAM" id="SignalP"/>
    </source>
</evidence>
<keyword evidence="9 15" id="KW-0482">Metalloprotease</keyword>
<protein>
    <recommendedName>
        <fullName evidence="13">Dipeptidyl carboxypeptidase</fullName>
        <ecNumber evidence="12">3.4.15.5</ecNumber>
    </recommendedName>
    <alternativeName>
        <fullName evidence="14">Peptidyl-dipeptidase Dcp</fullName>
    </alternativeName>
</protein>
<dbReference type="PANTHER" id="PTHR43660:SF1">
    <property type="entry name" value="DIPEPTIDYL CARBOXYPEPTIDASE"/>
    <property type="match status" value="1"/>
</dbReference>
<comment type="function">
    <text evidence="11">Removes dipeptides from the C-termini of N-blocked tripeptides, tetrapeptides and larger peptides.</text>
</comment>
<dbReference type="GO" id="GO:0004180">
    <property type="term" value="F:carboxypeptidase activity"/>
    <property type="evidence" value="ECO:0007669"/>
    <property type="project" value="UniProtKB-KW"/>
</dbReference>
<dbReference type="NCBIfam" id="NF007624">
    <property type="entry name" value="PRK10280.1"/>
    <property type="match status" value="1"/>
</dbReference>
<dbReference type="CDD" id="cd06456">
    <property type="entry name" value="M3A_DCP"/>
    <property type="match status" value="1"/>
</dbReference>
<evidence type="ECO:0000256" key="6">
    <source>
        <dbReference type="ARBA" id="ARBA00022723"/>
    </source>
</evidence>
<dbReference type="InterPro" id="IPR001567">
    <property type="entry name" value="Pept_M3A_M3B_dom"/>
</dbReference>
<feature type="region of interest" description="Disordered" evidence="16">
    <location>
        <begin position="715"/>
        <end position="737"/>
    </location>
</feature>
<feature type="chain" id="PRO_5020209206" description="Dipeptidyl carboxypeptidase" evidence="17">
    <location>
        <begin position="27"/>
        <end position="737"/>
    </location>
</feature>
<dbReference type="Gene3D" id="1.10.1370.40">
    <property type="match status" value="3"/>
</dbReference>
<proteinExistence type="inferred from homology"/>
<keyword evidence="3" id="KW-0963">Cytoplasm</keyword>
<keyword evidence="8 15" id="KW-0862">Zinc</keyword>
<feature type="domain" description="Peptidase M3A/M3B catalytic" evidence="18">
    <location>
        <begin position="261"/>
        <end position="709"/>
    </location>
</feature>
<dbReference type="GO" id="GO:0004222">
    <property type="term" value="F:metalloendopeptidase activity"/>
    <property type="evidence" value="ECO:0007669"/>
    <property type="project" value="InterPro"/>
</dbReference>
<dbReference type="Pfam" id="PF01432">
    <property type="entry name" value="Peptidase_M3"/>
    <property type="match status" value="1"/>
</dbReference>
<evidence type="ECO:0000256" key="12">
    <source>
        <dbReference type="ARBA" id="ARBA00066668"/>
    </source>
</evidence>
<keyword evidence="4" id="KW-0121">Carboxypeptidase</keyword>
<gene>
    <name evidence="19" type="ORF">EV664_102331</name>
</gene>
<dbReference type="FunFam" id="3.40.390.10:FF:000009">
    <property type="entry name" value="Oligopeptidase A"/>
    <property type="match status" value="1"/>
</dbReference>
<comment type="cofactor">
    <cofactor evidence="15">
        <name>Zn(2+)</name>
        <dbReference type="ChEBI" id="CHEBI:29105"/>
    </cofactor>
    <text evidence="15">Binds 1 zinc ion.</text>
</comment>
<dbReference type="FunFam" id="1.10.1370.40:FF:000001">
    <property type="entry name" value="Dipeptidyl carboxypeptidase II"/>
    <property type="match status" value="1"/>
</dbReference>
<evidence type="ECO:0000256" key="16">
    <source>
        <dbReference type="SAM" id="MobiDB-lite"/>
    </source>
</evidence>
<dbReference type="Proteomes" id="UP000295493">
    <property type="component" value="Unassembled WGS sequence"/>
</dbReference>
<evidence type="ECO:0000256" key="11">
    <source>
        <dbReference type="ARBA" id="ARBA00054529"/>
    </source>
</evidence>